<comment type="caution">
    <text evidence="7">The sequence shown here is derived from an EMBL/GenBank/DDBJ whole genome shotgun (WGS) entry which is preliminary data.</text>
</comment>
<accession>A0A9P4UHS3</accession>
<feature type="region of interest" description="Disordered" evidence="5">
    <location>
        <begin position="1"/>
        <end position="117"/>
    </location>
</feature>
<evidence type="ECO:0000256" key="4">
    <source>
        <dbReference type="PROSITE-ProRule" id="PRU00169"/>
    </source>
</evidence>
<keyword evidence="2" id="KW-0902">Two-component regulatory system</keyword>
<feature type="modified residue" description="4-aspartylphosphate" evidence="4">
    <location>
        <position position="732"/>
    </location>
</feature>
<feature type="region of interest" description="Disordered" evidence="5">
    <location>
        <begin position="764"/>
        <end position="793"/>
    </location>
</feature>
<evidence type="ECO:0000256" key="3">
    <source>
        <dbReference type="ARBA" id="ARBA00093463"/>
    </source>
</evidence>
<dbReference type="FunFam" id="3.40.50.2300:FF:000146">
    <property type="entry name" value="Putative two-component response regulator SSK1p"/>
    <property type="match status" value="1"/>
</dbReference>
<reference evidence="7" key="1">
    <citation type="journal article" date="2020" name="Stud. Mycol.">
        <title>101 Dothideomycetes genomes: a test case for predicting lifestyles and emergence of pathogens.</title>
        <authorList>
            <person name="Haridas S."/>
            <person name="Albert R."/>
            <person name="Binder M."/>
            <person name="Bloem J."/>
            <person name="Labutti K."/>
            <person name="Salamov A."/>
            <person name="Andreopoulos B."/>
            <person name="Baker S."/>
            <person name="Barry K."/>
            <person name="Bills G."/>
            <person name="Bluhm B."/>
            <person name="Cannon C."/>
            <person name="Castanera R."/>
            <person name="Culley D."/>
            <person name="Daum C."/>
            <person name="Ezra D."/>
            <person name="Gonzalez J."/>
            <person name="Henrissat B."/>
            <person name="Kuo A."/>
            <person name="Liang C."/>
            <person name="Lipzen A."/>
            <person name="Lutzoni F."/>
            <person name="Magnuson J."/>
            <person name="Mondo S."/>
            <person name="Nolan M."/>
            <person name="Ohm R."/>
            <person name="Pangilinan J."/>
            <person name="Park H.-J."/>
            <person name="Ramirez L."/>
            <person name="Alfaro M."/>
            <person name="Sun H."/>
            <person name="Tritt A."/>
            <person name="Yoshinaga Y."/>
            <person name="Zwiers L.-H."/>
            <person name="Turgeon B."/>
            <person name="Goodwin S."/>
            <person name="Spatafora J."/>
            <person name="Crous P."/>
            <person name="Grigoriev I."/>
        </authorList>
    </citation>
    <scope>NUCLEOTIDE SEQUENCE</scope>
    <source>
        <strain evidence="7">CBS 116435</strain>
    </source>
</reference>
<dbReference type="SMART" id="SM00448">
    <property type="entry name" value="REC"/>
    <property type="match status" value="1"/>
</dbReference>
<evidence type="ECO:0000313" key="8">
    <source>
        <dbReference type="Proteomes" id="UP000799441"/>
    </source>
</evidence>
<feature type="region of interest" description="Disordered" evidence="5">
    <location>
        <begin position="866"/>
        <end position="887"/>
    </location>
</feature>
<dbReference type="InterPro" id="IPR001789">
    <property type="entry name" value="Sig_transdc_resp-reg_receiver"/>
</dbReference>
<evidence type="ECO:0000256" key="2">
    <source>
        <dbReference type="ARBA" id="ARBA00023012"/>
    </source>
</evidence>
<dbReference type="CDD" id="cd17546">
    <property type="entry name" value="REC_hyHK_CKI1_RcsC-like"/>
    <property type="match status" value="1"/>
</dbReference>
<feature type="compositionally biased region" description="Basic and acidic residues" evidence="5">
    <location>
        <begin position="777"/>
        <end position="793"/>
    </location>
</feature>
<dbReference type="Proteomes" id="UP000799441">
    <property type="component" value="Unassembled WGS sequence"/>
</dbReference>
<dbReference type="GO" id="GO:0000156">
    <property type="term" value="F:phosphorelay response regulator activity"/>
    <property type="evidence" value="ECO:0007669"/>
    <property type="project" value="UniProtKB-ARBA"/>
</dbReference>
<gene>
    <name evidence="7" type="ORF">K431DRAFT_258297</name>
</gene>
<feature type="compositionally biased region" description="Basic and acidic residues" evidence="5">
    <location>
        <begin position="8"/>
        <end position="18"/>
    </location>
</feature>
<dbReference type="OrthoDB" id="21225at2759"/>
<dbReference type="PANTHER" id="PTHR43719">
    <property type="entry name" value="TWO-COMPONENT HISTIDINE KINASE"/>
    <property type="match status" value="1"/>
</dbReference>
<evidence type="ECO:0000313" key="7">
    <source>
        <dbReference type="EMBL" id="KAF2716067.1"/>
    </source>
</evidence>
<feature type="compositionally biased region" description="Low complexity" evidence="5">
    <location>
        <begin position="167"/>
        <end position="177"/>
    </location>
</feature>
<keyword evidence="1 4" id="KW-0597">Phosphoprotein</keyword>
<feature type="compositionally biased region" description="Polar residues" evidence="5">
    <location>
        <begin position="55"/>
        <end position="76"/>
    </location>
</feature>
<feature type="compositionally biased region" description="Low complexity" evidence="5">
    <location>
        <begin position="26"/>
        <end position="54"/>
    </location>
</feature>
<evidence type="ECO:0000259" key="6">
    <source>
        <dbReference type="PROSITE" id="PS50110"/>
    </source>
</evidence>
<name>A0A9P4UHS3_9PEZI</name>
<keyword evidence="8" id="KW-1185">Reference proteome</keyword>
<feature type="compositionally biased region" description="Polar residues" evidence="5">
    <location>
        <begin position="764"/>
        <end position="773"/>
    </location>
</feature>
<feature type="compositionally biased region" description="Basic residues" evidence="5">
    <location>
        <begin position="638"/>
        <end position="658"/>
    </location>
</feature>
<dbReference type="AlphaFoldDB" id="A0A9P4UHS3"/>
<feature type="compositionally biased region" description="Basic residues" evidence="5">
    <location>
        <begin position="522"/>
        <end position="534"/>
    </location>
</feature>
<feature type="compositionally biased region" description="Polar residues" evidence="5">
    <location>
        <begin position="139"/>
        <end position="158"/>
    </location>
</feature>
<dbReference type="PROSITE" id="PS50110">
    <property type="entry name" value="RESPONSE_REGULATORY"/>
    <property type="match status" value="1"/>
</dbReference>
<feature type="compositionally biased region" description="Pro residues" evidence="5">
    <location>
        <begin position="602"/>
        <end position="611"/>
    </location>
</feature>
<sequence length="887" mass="97086">MPRFSLRRPSELFRRNKSAEASVAKPGAPGATSTTSTSPTASTTTSSVPSRVASISQPHQESRKSSTNSRKPSKSATLVKKPRKSASLGRLRERFVAAQRQDHTSKDPAPVTAPPLPNCDVVQLELHQKGPPATAHSCGPQTTSASISGTHSATSTPSAEVPAFEISRYSSTSSPRRSGSETLGSVGTPEDTVQVRGLEQYHTDTKPSLKDSAQGVKVHEVRLSEESVQDKSDNPVLLLEEPTPDLDAEDEAADLLDYIPVDVPAEHHPPSLVTIARSQSILDPTDATLIDSPSELPYHRSEPPVAGKGIYRDAVNTSVIFATMPQRKVWVKRPGASATLVPIREDDLVDDVRETILRKYANSLGKAFDSPDVLLRIVTRNDSERLLGPEEDMCRTLENFYPGGQTVEEALVIEIPPKRTPRPSPMARNTTYHAQGYTQSYHTMDDLRPPENGTDYFPPMPAYMQSTIPQTSASHDSSRSSHYIQSSHHHQQSLAAHPHHLPAMSVINTGQLPPLPSPGAANRRHREHRPKMQRQHTSSPTIVQHQIPNQAVMQMHGPQGTMLLSNQQIIHPRGNRTRHDSTASDHHSAMNGTLLNNNSLAPNPPPLPTPPAAENGNPNKPASNPPTPSAQIAAAHSKAGRLKKTKRKTPVHSRSRSRRSIDNAANHTPMIASLLDGSVPPINVLIVEDNIINLRILEGLMKRLKVRWQTAMNGQIALDKWKAGGFHLVLMDIQMPIMNGLQATREIRRLESVNGIGVFSSSTLPGQAENGVTNGVKGDDGQGNRRDPESDKLPLGEGFFKSPVIIVALTASSLQSDRHEALAAGCNDFLTKPVSFVWLERKVKEWGCMQALIDFDGWRRWKDFAAKEEEGKSEEQKAKDRAEEEQQ</sequence>
<dbReference type="InterPro" id="IPR050956">
    <property type="entry name" value="2C_system_His_kinase"/>
</dbReference>
<organism evidence="7 8">
    <name type="scientific">Polychaeton citri CBS 116435</name>
    <dbReference type="NCBI Taxonomy" id="1314669"/>
    <lineage>
        <taxon>Eukaryota</taxon>
        <taxon>Fungi</taxon>
        <taxon>Dikarya</taxon>
        <taxon>Ascomycota</taxon>
        <taxon>Pezizomycotina</taxon>
        <taxon>Dothideomycetes</taxon>
        <taxon>Dothideomycetidae</taxon>
        <taxon>Capnodiales</taxon>
        <taxon>Capnodiaceae</taxon>
        <taxon>Polychaeton</taxon>
    </lineage>
</organism>
<dbReference type="PANTHER" id="PTHR43719:SF28">
    <property type="entry name" value="PEROXIDE STRESS-ACTIVATED HISTIDINE KINASE MAK1-RELATED"/>
    <property type="match status" value="1"/>
</dbReference>
<feature type="domain" description="Response regulatory" evidence="6">
    <location>
        <begin position="683"/>
        <end position="847"/>
    </location>
</feature>
<evidence type="ECO:0000256" key="5">
    <source>
        <dbReference type="SAM" id="MobiDB-lite"/>
    </source>
</evidence>
<dbReference type="Gene3D" id="3.40.50.2300">
    <property type="match status" value="1"/>
</dbReference>
<feature type="compositionally biased region" description="Basic and acidic residues" evidence="5">
    <location>
        <begin position="90"/>
        <end position="106"/>
    </location>
</feature>
<dbReference type="Pfam" id="PF00072">
    <property type="entry name" value="Response_reg"/>
    <property type="match status" value="1"/>
</dbReference>
<protein>
    <recommendedName>
        <fullName evidence="6">Response regulatory domain-containing protein</fullName>
    </recommendedName>
</protein>
<evidence type="ECO:0000256" key="1">
    <source>
        <dbReference type="ARBA" id="ARBA00022553"/>
    </source>
</evidence>
<comment type="similarity">
    <text evidence="3">Belongs to the SSK1 family.</text>
</comment>
<dbReference type="InterPro" id="IPR011006">
    <property type="entry name" value="CheY-like_superfamily"/>
</dbReference>
<feature type="compositionally biased region" description="Basic and acidic residues" evidence="5">
    <location>
        <begin position="577"/>
        <end position="588"/>
    </location>
</feature>
<feature type="region of interest" description="Disordered" evidence="5">
    <location>
        <begin position="130"/>
        <end position="192"/>
    </location>
</feature>
<feature type="region of interest" description="Disordered" evidence="5">
    <location>
        <begin position="465"/>
        <end position="541"/>
    </location>
</feature>
<feature type="region of interest" description="Disordered" evidence="5">
    <location>
        <begin position="573"/>
        <end position="665"/>
    </location>
</feature>
<dbReference type="EMBL" id="MU003900">
    <property type="protein sequence ID" value="KAF2716067.1"/>
    <property type="molecule type" value="Genomic_DNA"/>
</dbReference>
<proteinExistence type="inferred from homology"/>
<feature type="compositionally biased region" description="Low complexity" evidence="5">
    <location>
        <begin position="472"/>
        <end position="496"/>
    </location>
</feature>
<dbReference type="SUPFAM" id="SSF52172">
    <property type="entry name" value="CheY-like"/>
    <property type="match status" value="1"/>
</dbReference>